<protein>
    <submittedName>
        <fullName evidence="2">Uncharacterized protein</fullName>
    </submittedName>
</protein>
<dbReference type="RefSeq" id="WP_134531102.1">
    <property type="nucleotide sequence ID" value="NZ_CAADJA010000002.1"/>
</dbReference>
<feature type="transmembrane region" description="Helical" evidence="1">
    <location>
        <begin position="7"/>
        <end position="27"/>
    </location>
</feature>
<dbReference type="EMBL" id="CAADJA010000002">
    <property type="protein sequence ID" value="VFS47523.1"/>
    <property type="molecule type" value="Genomic_DNA"/>
</dbReference>
<evidence type="ECO:0000256" key="1">
    <source>
        <dbReference type="SAM" id="Phobius"/>
    </source>
</evidence>
<name>A0A484ZJB0_9GAMM</name>
<accession>A0A484ZJB0</accession>
<evidence type="ECO:0000313" key="3">
    <source>
        <dbReference type="Proteomes" id="UP000373449"/>
    </source>
</evidence>
<dbReference type="AlphaFoldDB" id="A0A484ZJB0"/>
<sequence length="174" mass="20117">MEQKSKITIGTIAIALVAIISFGKMGYKAWQSHQEEVQAENGSNLHAYMLQLMRERYNRIDLFIAEMNTELPVDDMEGNFVYTDFSRKDNEMIIRITAKPDTGQDIIVQDIKNAPRDNCADDQYAFLLYDDFSVRTIYTNSAGKEVGNVVVNKLDCPRLRLRLSRKINRFHPQY</sequence>
<keyword evidence="1" id="KW-0472">Membrane</keyword>
<evidence type="ECO:0000313" key="2">
    <source>
        <dbReference type="EMBL" id="VFS47523.1"/>
    </source>
</evidence>
<reference evidence="2 3" key="1">
    <citation type="submission" date="2019-03" db="EMBL/GenBank/DDBJ databases">
        <authorList>
            <consortium name="Pathogen Informatics"/>
        </authorList>
    </citation>
    <scope>NUCLEOTIDE SEQUENCE [LARGE SCALE GENOMIC DNA]</scope>
    <source>
        <strain evidence="2 3">NCTC12282</strain>
    </source>
</reference>
<proteinExistence type="predicted"/>
<dbReference type="Proteomes" id="UP000373449">
    <property type="component" value="Unassembled WGS sequence"/>
</dbReference>
<organism evidence="2 3">
    <name type="scientific">Budvicia aquatica</name>
    <dbReference type="NCBI Taxonomy" id="82979"/>
    <lineage>
        <taxon>Bacteria</taxon>
        <taxon>Pseudomonadati</taxon>
        <taxon>Pseudomonadota</taxon>
        <taxon>Gammaproteobacteria</taxon>
        <taxon>Enterobacterales</taxon>
        <taxon>Budviciaceae</taxon>
        <taxon>Budvicia</taxon>
    </lineage>
</organism>
<keyword evidence="1" id="KW-0812">Transmembrane</keyword>
<gene>
    <name evidence="2" type="ORF">NCTC12282_02461</name>
</gene>
<keyword evidence="1" id="KW-1133">Transmembrane helix</keyword>